<dbReference type="Pfam" id="PF00004">
    <property type="entry name" value="AAA"/>
    <property type="match status" value="1"/>
</dbReference>
<name>A0A4P9XZK3_9FUNG</name>
<dbReference type="InterPro" id="IPR003593">
    <property type="entry name" value="AAA+_ATPase"/>
</dbReference>
<comment type="similarity">
    <text evidence="2">Belongs to the activator 1 small subunits family.</text>
</comment>
<dbReference type="SUPFAM" id="SSF52540">
    <property type="entry name" value="P-loop containing nucleoside triphosphate hydrolases"/>
    <property type="match status" value="1"/>
</dbReference>
<evidence type="ECO:0000259" key="7">
    <source>
        <dbReference type="SMART" id="SM00382"/>
    </source>
</evidence>
<dbReference type="InterPro" id="IPR008921">
    <property type="entry name" value="DNA_pol3_clamp-load_cplx_C"/>
</dbReference>
<dbReference type="GO" id="GO:0003677">
    <property type="term" value="F:DNA binding"/>
    <property type="evidence" value="ECO:0007669"/>
    <property type="project" value="InterPro"/>
</dbReference>
<proteinExistence type="inferred from homology"/>
<comment type="subcellular location">
    <subcellularLocation>
        <location evidence="1">Nucleus</location>
    </subcellularLocation>
</comment>
<dbReference type="InterPro" id="IPR027417">
    <property type="entry name" value="P-loop_NTPase"/>
</dbReference>
<dbReference type="InterPro" id="IPR050238">
    <property type="entry name" value="DNA_Rep/Repair_Clamp_Loader"/>
</dbReference>
<dbReference type="PANTHER" id="PTHR11669:SF20">
    <property type="entry name" value="REPLICATION FACTOR C SUBUNIT 4"/>
    <property type="match status" value="1"/>
</dbReference>
<dbReference type="GO" id="GO:0031391">
    <property type="term" value="C:Elg1 RFC-like complex"/>
    <property type="evidence" value="ECO:0007669"/>
    <property type="project" value="UniProtKB-ARBA"/>
</dbReference>
<dbReference type="GO" id="GO:0005663">
    <property type="term" value="C:DNA replication factor C complex"/>
    <property type="evidence" value="ECO:0007669"/>
    <property type="project" value="TreeGrafter"/>
</dbReference>
<dbReference type="PANTHER" id="PTHR11669">
    <property type="entry name" value="REPLICATION FACTOR C / DNA POLYMERASE III GAMMA-TAU SUBUNIT"/>
    <property type="match status" value="1"/>
</dbReference>
<dbReference type="CDD" id="cd00009">
    <property type="entry name" value="AAA"/>
    <property type="match status" value="1"/>
</dbReference>
<keyword evidence="4" id="KW-0547">Nucleotide-binding</keyword>
<dbReference type="Gene3D" id="1.10.8.60">
    <property type="match status" value="1"/>
</dbReference>
<organism evidence="8 9">
    <name type="scientific">Thamnocephalis sphaerospora</name>
    <dbReference type="NCBI Taxonomy" id="78915"/>
    <lineage>
        <taxon>Eukaryota</taxon>
        <taxon>Fungi</taxon>
        <taxon>Fungi incertae sedis</taxon>
        <taxon>Zoopagomycota</taxon>
        <taxon>Zoopagomycotina</taxon>
        <taxon>Zoopagomycetes</taxon>
        <taxon>Zoopagales</taxon>
        <taxon>Sigmoideomycetaceae</taxon>
        <taxon>Thamnocephalis</taxon>
    </lineage>
</organism>
<dbReference type="GO" id="GO:0005634">
    <property type="term" value="C:nucleus"/>
    <property type="evidence" value="ECO:0007669"/>
    <property type="project" value="UniProtKB-SubCell"/>
</dbReference>
<evidence type="ECO:0000313" key="9">
    <source>
        <dbReference type="Proteomes" id="UP000271241"/>
    </source>
</evidence>
<keyword evidence="9" id="KW-1185">Reference proteome</keyword>
<evidence type="ECO:0000313" key="8">
    <source>
        <dbReference type="EMBL" id="RKP10910.1"/>
    </source>
</evidence>
<evidence type="ECO:0000256" key="2">
    <source>
        <dbReference type="ARBA" id="ARBA00005378"/>
    </source>
</evidence>
<evidence type="ECO:0000256" key="6">
    <source>
        <dbReference type="ARBA" id="ARBA00023242"/>
    </source>
</evidence>
<gene>
    <name evidence="8" type="ORF">THASP1DRAFT_12205</name>
</gene>
<dbReference type="InterPro" id="IPR003959">
    <property type="entry name" value="ATPase_AAA_core"/>
</dbReference>
<dbReference type="InterPro" id="IPR047854">
    <property type="entry name" value="RFC_lid"/>
</dbReference>
<dbReference type="GO" id="GO:0003689">
    <property type="term" value="F:DNA clamp loader activity"/>
    <property type="evidence" value="ECO:0007669"/>
    <property type="project" value="TreeGrafter"/>
</dbReference>
<dbReference type="Proteomes" id="UP000271241">
    <property type="component" value="Unassembled WGS sequence"/>
</dbReference>
<dbReference type="GO" id="GO:0006281">
    <property type="term" value="P:DNA repair"/>
    <property type="evidence" value="ECO:0007669"/>
    <property type="project" value="TreeGrafter"/>
</dbReference>
<reference evidence="9" key="1">
    <citation type="journal article" date="2018" name="Nat. Microbiol.">
        <title>Leveraging single-cell genomics to expand the fungal tree of life.</title>
        <authorList>
            <person name="Ahrendt S.R."/>
            <person name="Quandt C.A."/>
            <person name="Ciobanu D."/>
            <person name="Clum A."/>
            <person name="Salamov A."/>
            <person name="Andreopoulos B."/>
            <person name="Cheng J.F."/>
            <person name="Woyke T."/>
            <person name="Pelin A."/>
            <person name="Henrissat B."/>
            <person name="Reynolds N.K."/>
            <person name="Benny G.L."/>
            <person name="Smith M.E."/>
            <person name="James T.Y."/>
            <person name="Grigoriev I.V."/>
        </authorList>
    </citation>
    <scope>NUCLEOTIDE SEQUENCE [LARGE SCALE GENOMIC DNA]</scope>
    <source>
        <strain evidence="9">RSA 1356</strain>
    </source>
</reference>
<dbReference type="GO" id="GO:0005524">
    <property type="term" value="F:ATP binding"/>
    <property type="evidence" value="ECO:0007669"/>
    <property type="project" value="UniProtKB-KW"/>
</dbReference>
<evidence type="ECO:0000256" key="1">
    <source>
        <dbReference type="ARBA" id="ARBA00004123"/>
    </source>
</evidence>
<dbReference type="STRING" id="78915.A0A4P9XZK3"/>
<dbReference type="OrthoDB" id="4199794at2759"/>
<evidence type="ECO:0000256" key="5">
    <source>
        <dbReference type="ARBA" id="ARBA00022840"/>
    </source>
</evidence>
<dbReference type="GO" id="GO:0016887">
    <property type="term" value="F:ATP hydrolysis activity"/>
    <property type="evidence" value="ECO:0007669"/>
    <property type="project" value="InterPro"/>
</dbReference>
<keyword evidence="3" id="KW-0235">DNA replication</keyword>
<dbReference type="FunFam" id="3.40.50.300:FF:000129">
    <property type="entry name" value="Replication factor C subunit 5"/>
    <property type="match status" value="1"/>
</dbReference>
<accession>A0A4P9XZK3</accession>
<dbReference type="Pfam" id="PF08542">
    <property type="entry name" value="Rep_fac_C"/>
    <property type="match status" value="1"/>
</dbReference>
<evidence type="ECO:0000256" key="4">
    <source>
        <dbReference type="ARBA" id="ARBA00022741"/>
    </source>
</evidence>
<evidence type="ECO:0000256" key="3">
    <source>
        <dbReference type="ARBA" id="ARBA00022705"/>
    </source>
</evidence>
<dbReference type="Gene3D" id="1.20.272.10">
    <property type="match status" value="1"/>
</dbReference>
<keyword evidence="8" id="KW-0378">Hydrolase</keyword>
<dbReference type="CDD" id="cd18140">
    <property type="entry name" value="HLD_clamp_RFC"/>
    <property type="match status" value="1"/>
</dbReference>
<keyword evidence="6" id="KW-0539">Nucleus</keyword>
<dbReference type="AlphaFoldDB" id="A0A4P9XZK3"/>
<dbReference type="GO" id="GO:0006271">
    <property type="term" value="P:DNA strand elongation involved in DNA replication"/>
    <property type="evidence" value="ECO:0007669"/>
    <property type="project" value="UniProtKB-ARBA"/>
</dbReference>
<dbReference type="InterPro" id="IPR013748">
    <property type="entry name" value="Rep_factorC_C"/>
</dbReference>
<sequence length="351" mass="38889">MSFFQRAVPASKARSAVPEALPWVEKYRPKTMRDITAQEEVVQVLSRTVESRNLPHLLFYGPPGTGKTTTILALAREMYGHESFKSRVLELNASDERGIQVVREKVKNFARIAVAHDPSGKAPPYKLVILDEADAMTSDAQAALRRTMETYSKVTRFCLICNYVSRIIEPLASRCAKFRFKPLNAHDTVGRLQYIGNQEGLRCTDEAYNALVRVSGGDLRRAITFLQSAHRLHPDGHISVKAIEEMAGAVPEAVIDLLWSVWQQTPVAYDQIIGAVSMAIQAGYSAAQILLQMHDRLVVDVTLSSLQKSRVALVFGEVDKRLVDGADEHLQLLDTLMRASRALTGATESSA</sequence>
<dbReference type="SMART" id="SM00382">
    <property type="entry name" value="AAA"/>
    <property type="match status" value="1"/>
</dbReference>
<dbReference type="SUPFAM" id="SSF48019">
    <property type="entry name" value="post-AAA+ oligomerization domain-like"/>
    <property type="match status" value="1"/>
</dbReference>
<feature type="domain" description="AAA+ ATPase" evidence="7">
    <location>
        <begin position="53"/>
        <end position="186"/>
    </location>
</feature>
<keyword evidence="5" id="KW-0067">ATP-binding</keyword>
<dbReference type="NCBIfam" id="NF001679">
    <property type="entry name" value="PRK00440.1"/>
    <property type="match status" value="1"/>
</dbReference>
<dbReference type="EMBL" id="KZ992433">
    <property type="protein sequence ID" value="RKP10910.1"/>
    <property type="molecule type" value="Genomic_DNA"/>
</dbReference>
<dbReference type="FunFam" id="1.20.272.10:FF:000011">
    <property type="entry name" value="Replication factor C subunit 2"/>
    <property type="match status" value="1"/>
</dbReference>
<dbReference type="Gene3D" id="3.40.50.300">
    <property type="entry name" value="P-loop containing nucleotide triphosphate hydrolases"/>
    <property type="match status" value="1"/>
</dbReference>
<protein>
    <submittedName>
        <fullName evidence="8">P-loop containing nucleoside triphosphate hydrolase protein</fullName>
    </submittedName>
</protein>
<dbReference type="FunFam" id="1.10.8.60:FF:000032">
    <property type="entry name" value="Replication factor C subunit 4"/>
    <property type="match status" value="1"/>
</dbReference>